<evidence type="ECO:0000256" key="1">
    <source>
        <dbReference type="SAM" id="Coils"/>
    </source>
</evidence>
<feature type="non-terminal residue" evidence="3">
    <location>
        <position position="1"/>
    </location>
</feature>
<feature type="compositionally biased region" description="Basic residues" evidence="2">
    <location>
        <begin position="247"/>
        <end position="265"/>
    </location>
</feature>
<dbReference type="PANTHER" id="PTHR31071:SF7">
    <property type="entry name" value="OS04G0382800 PROTEIN"/>
    <property type="match status" value="1"/>
</dbReference>
<name>A0AAQ3U523_PASNO</name>
<organism evidence="3 4">
    <name type="scientific">Paspalum notatum var. saurae</name>
    <dbReference type="NCBI Taxonomy" id="547442"/>
    <lineage>
        <taxon>Eukaryota</taxon>
        <taxon>Viridiplantae</taxon>
        <taxon>Streptophyta</taxon>
        <taxon>Embryophyta</taxon>
        <taxon>Tracheophyta</taxon>
        <taxon>Spermatophyta</taxon>
        <taxon>Magnoliopsida</taxon>
        <taxon>Liliopsida</taxon>
        <taxon>Poales</taxon>
        <taxon>Poaceae</taxon>
        <taxon>PACMAD clade</taxon>
        <taxon>Panicoideae</taxon>
        <taxon>Andropogonodae</taxon>
        <taxon>Paspaleae</taxon>
        <taxon>Paspalinae</taxon>
        <taxon>Paspalum</taxon>
    </lineage>
</organism>
<feature type="region of interest" description="Disordered" evidence="2">
    <location>
        <begin position="678"/>
        <end position="704"/>
    </location>
</feature>
<feature type="region of interest" description="Disordered" evidence="2">
    <location>
        <begin position="617"/>
        <end position="665"/>
    </location>
</feature>
<feature type="region of interest" description="Disordered" evidence="2">
    <location>
        <begin position="229"/>
        <end position="279"/>
    </location>
</feature>
<feature type="region of interest" description="Disordered" evidence="2">
    <location>
        <begin position="76"/>
        <end position="188"/>
    </location>
</feature>
<feature type="compositionally biased region" description="Basic and acidic residues" evidence="2">
    <location>
        <begin position="161"/>
        <end position="184"/>
    </location>
</feature>
<dbReference type="AlphaFoldDB" id="A0AAQ3U523"/>
<reference evidence="3 4" key="1">
    <citation type="submission" date="2024-02" db="EMBL/GenBank/DDBJ databases">
        <title>High-quality chromosome-scale genome assembly of Pensacola bahiagrass (Paspalum notatum Flugge var. saurae).</title>
        <authorList>
            <person name="Vega J.M."/>
            <person name="Podio M."/>
            <person name="Orjuela J."/>
            <person name="Siena L.A."/>
            <person name="Pessino S.C."/>
            <person name="Combes M.C."/>
            <person name="Mariac C."/>
            <person name="Albertini E."/>
            <person name="Pupilli F."/>
            <person name="Ortiz J.P.A."/>
            <person name="Leblanc O."/>
        </authorList>
    </citation>
    <scope>NUCLEOTIDE SEQUENCE [LARGE SCALE GENOMIC DNA]</scope>
    <source>
        <strain evidence="3">R1</strain>
        <tissue evidence="3">Leaf</tissue>
    </source>
</reference>
<dbReference type="Proteomes" id="UP001341281">
    <property type="component" value="Chromosome 07"/>
</dbReference>
<evidence type="ECO:0000256" key="2">
    <source>
        <dbReference type="SAM" id="MobiDB-lite"/>
    </source>
</evidence>
<feature type="compositionally biased region" description="Low complexity" evidence="2">
    <location>
        <begin position="234"/>
        <end position="246"/>
    </location>
</feature>
<dbReference type="EMBL" id="CP144751">
    <property type="protein sequence ID" value="WVZ85283.1"/>
    <property type="molecule type" value="Genomic_DNA"/>
</dbReference>
<gene>
    <name evidence="3" type="ORF">U9M48_032230</name>
</gene>
<protein>
    <submittedName>
        <fullName evidence="3">Uncharacterized protein</fullName>
    </submittedName>
</protein>
<dbReference type="PANTHER" id="PTHR31071">
    <property type="entry name" value="GB|AAF24581.1"/>
    <property type="match status" value="1"/>
</dbReference>
<proteinExistence type="predicted"/>
<dbReference type="InterPro" id="IPR043424">
    <property type="entry name" value="BLT-like"/>
</dbReference>
<feature type="region of interest" description="Disordered" evidence="2">
    <location>
        <begin position="329"/>
        <end position="350"/>
    </location>
</feature>
<feature type="compositionally biased region" description="Basic and acidic residues" evidence="2">
    <location>
        <begin position="691"/>
        <end position="701"/>
    </location>
</feature>
<accession>A0AAQ3U523</accession>
<evidence type="ECO:0000313" key="4">
    <source>
        <dbReference type="Proteomes" id="UP001341281"/>
    </source>
</evidence>
<keyword evidence="1" id="KW-0175">Coiled coil</keyword>
<sequence>DPGLHVYSCIAEKKTYYFHHQAIVRGPQRLAACAHRSAWSTSSIFLLGPRFGSALRSSKSPAPHAAVLLLPTRVLHHHRRRQQPQPAGRSDELQSYEAPRGGTDSSRALPVPGRADSSTHTRARTRYTDTPAPIIPVPLPRRSVHVHPPTRAAEQKLQSLTHDEPAAEAERQQRPGSDRTDRHARQQLINGRRGEEYWEAAMPRWDSEDGGAAGGEAAAAVRLANKIRKRRAVSSSGASDPAAAGRRPLRSRRRPAVLLPPRRRTGAAAGDMSESSRSQHYCRGAADGARPAASARRLVDAFWQDMDGALLRGDAAAAAARRSLVPWSGASTEVSKRSRSKSKILEADGKGSRRNGYARWFSADMMSNGSAMEVGTCSHDDVSRCPEENTVNLEDLHNSLIASKELVKVLAHIWGPGELNPSTVSLISALRSELDVARSYVRKLIKEQKSDVYEIGVLKKQLAEEMESWKAKQKDKVANALQFIVSELDTEKKSRKRAEKTNKKLSIALANSEASLQAVTKELEKERRSKGRVEKICSELIRGIDEDKAEVEALKRETEKAQVELQKEREMLQLADEWREQRVQMKLLEARLQFEEKNAAVNQLRDELQLYLDTKKEQQPLNDPMQLPHAYGNGTTAADGVPGRNGGKCTEGNDASEGSDIQSIELNVDGVNRTYTWSYTPSSKGRQRSASRHESFSDRGMDGANSCHLEQSFRDMDDELEGDWAEGCSNGMLNLDHDEERYQAIKNLREQMLAGSGFILS</sequence>
<evidence type="ECO:0000313" key="3">
    <source>
        <dbReference type="EMBL" id="WVZ85283.1"/>
    </source>
</evidence>
<keyword evidence="4" id="KW-1185">Reference proteome</keyword>
<feature type="coiled-coil region" evidence="1">
    <location>
        <begin position="495"/>
        <end position="614"/>
    </location>
</feature>